<dbReference type="EMBL" id="CAKP01000113">
    <property type="protein sequence ID" value="CCJ34239.1"/>
    <property type="molecule type" value="Genomic_DNA"/>
</dbReference>
<accession>I7KVW7</accession>
<name>I7KVW7_9CLOT</name>
<evidence type="ECO:0000256" key="1">
    <source>
        <dbReference type="SAM" id="Phobius"/>
    </source>
</evidence>
<sequence>MDKKAFRSMILLLFIIVLLIGFSGYLNFLPSTIKSIILVLFVLLFIFYESRRPVKSLKDINRVYQRRSLFSRKKAIETLEEGLQLESLKDNEKLFLSMQLALEYYKVKDYEKACEAFKRVVDEVLRTDYIKIEEKFLIKLVGSYILNNKREEAQKIYNRLLALGKCDKSKVVEDMLKNRPS</sequence>
<proteinExistence type="predicted"/>
<dbReference type="Gene3D" id="1.25.40.10">
    <property type="entry name" value="Tetratricopeptide repeat domain"/>
    <property type="match status" value="1"/>
</dbReference>
<evidence type="ECO:0000313" key="3">
    <source>
        <dbReference type="Proteomes" id="UP000007652"/>
    </source>
</evidence>
<organism evidence="2 3">
    <name type="scientific">Caloramator australicus RC3</name>
    <dbReference type="NCBI Taxonomy" id="857293"/>
    <lineage>
        <taxon>Bacteria</taxon>
        <taxon>Bacillati</taxon>
        <taxon>Bacillota</taxon>
        <taxon>Clostridia</taxon>
        <taxon>Eubacteriales</taxon>
        <taxon>Clostridiaceae</taxon>
        <taxon>Caloramator</taxon>
    </lineage>
</organism>
<evidence type="ECO:0000313" key="2">
    <source>
        <dbReference type="EMBL" id="CCJ34239.1"/>
    </source>
</evidence>
<dbReference type="Proteomes" id="UP000007652">
    <property type="component" value="Unassembled WGS sequence"/>
</dbReference>
<feature type="transmembrane region" description="Helical" evidence="1">
    <location>
        <begin position="32"/>
        <end position="48"/>
    </location>
</feature>
<keyword evidence="3" id="KW-1185">Reference proteome</keyword>
<keyword evidence="1" id="KW-1133">Transmembrane helix</keyword>
<dbReference type="STRING" id="857293.CAAU_2155"/>
<gene>
    <name evidence="2" type="ORF">CAAU_2155</name>
</gene>
<dbReference type="InterPro" id="IPR011990">
    <property type="entry name" value="TPR-like_helical_dom_sf"/>
</dbReference>
<reference evidence="2 3" key="1">
    <citation type="journal article" date="2011" name="J. Bacteriol.">
        <title>Draft genome sequence of Caloramator australicus strain RC3T, a thermoanaerobe from the Great Artesian Basin of Australia.</title>
        <authorList>
            <person name="Ogg C.D."/>
            <person name="Patel B.K.C."/>
        </authorList>
    </citation>
    <scope>NUCLEOTIDE SEQUENCE [LARGE SCALE GENOMIC DNA]</scope>
    <source>
        <strain evidence="2 3">RC3</strain>
    </source>
</reference>
<keyword evidence="1" id="KW-0812">Transmembrane</keyword>
<protein>
    <recommendedName>
        <fullName evidence="4">Tetratricopeptide repeat protein</fullName>
    </recommendedName>
</protein>
<comment type="caution">
    <text evidence="2">The sequence shown here is derived from an EMBL/GenBank/DDBJ whole genome shotgun (WGS) entry which is preliminary data.</text>
</comment>
<dbReference type="AlphaFoldDB" id="I7KVW7"/>
<evidence type="ECO:0008006" key="4">
    <source>
        <dbReference type="Google" id="ProtNLM"/>
    </source>
</evidence>
<dbReference type="SUPFAM" id="SSF48452">
    <property type="entry name" value="TPR-like"/>
    <property type="match status" value="1"/>
</dbReference>
<keyword evidence="1" id="KW-0472">Membrane</keyword>
<feature type="transmembrane region" description="Helical" evidence="1">
    <location>
        <begin position="9"/>
        <end position="26"/>
    </location>
</feature>